<dbReference type="Proteomes" id="UP001321473">
    <property type="component" value="Unassembled WGS sequence"/>
</dbReference>
<keyword evidence="3" id="KW-1185">Reference proteome</keyword>
<reference evidence="2 3" key="1">
    <citation type="journal article" date="2023" name="Arcadia Sci">
        <title>De novo assembly of a long-read Amblyomma americanum tick genome.</title>
        <authorList>
            <person name="Chou S."/>
            <person name="Poskanzer K.E."/>
            <person name="Rollins M."/>
            <person name="Thuy-Boun P.S."/>
        </authorList>
    </citation>
    <scope>NUCLEOTIDE SEQUENCE [LARGE SCALE GENOMIC DNA]</scope>
    <source>
        <strain evidence="2">F_SG_1</strain>
        <tissue evidence="2">Salivary glands</tissue>
    </source>
</reference>
<feature type="region of interest" description="Disordered" evidence="1">
    <location>
        <begin position="1"/>
        <end position="67"/>
    </location>
</feature>
<proteinExistence type="predicted"/>
<evidence type="ECO:0000313" key="3">
    <source>
        <dbReference type="Proteomes" id="UP001321473"/>
    </source>
</evidence>
<gene>
    <name evidence="2" type="ORF">V5799_004659</name>
</gene>
<dbReference type="AlphaFoldDB" id="A0AAQ4D5G8"/>
<accession>A0AAQ4D5G8</accession>
<name>A0AAQ4D5G8_AMBAM</name>
<feature type="compositionally biased region" description="Low complexity" evidence="1">
    <location>
        <begin position="48"/>
        <end position="59"/>
    </location>
</feature>
<comment type="caution">
    <text evidence="2">The sequence shown here is derived from an EMBL/GenBank/DDBJ whole genome shotgun (WGS) entry which is preliminary data.</text>
</comment>
<organism evidence="2 3">
    <name type="scientific">Amblyomma americanum</name>
    <name type="common">Lone star tick</name>
    <dbReference type="NCBI Taxonomy" id="6943"/>
    <lineage>
        <taxon>Eukaryota</taxon>
        <taxon>Metazoa</taxon>
        <taxon>Ecdysozoa</taxon>
        <taxon>Arthropoda</taxon>
        <taxon>Chelicerata</taxon>
        <taxon>Arachnida</taxon>
        <taxon>Acari</taxon>
        <taxon>Parasitiformes</taxon>
        <taxon>Ixodida</taxon>
        <taxon>Ixodoidea</taxon>
        <taxon>Ixodidae</taxon>
        <taxon>Amblyomminae</taxon>
        <taxon>Amblyomma</taxon>
    </lineage>
</organism>
<protein>
    <submittedName>
        <fullName evidence="2">Uncharacterized protein</fullName>
    </submittedName>
</protein>
<evidence type="ECO:0000256" key="1">
    <source>
        <dbReference type="SAM" id="MobiDB-lite"/>
    </source>
</evidence>
<feature type="non-terminal residue" evidence="2">
    <location>
        <position position="147"/>
    </location>
</feature>
<feature type="non-terminal residue" evidence="2">
    <location>
        <position position="1"/>
    </location>
</feature>
<sequence>RGEAGVHGVPQHRGLPGAGGVRRGLLGAAHQLARHRRLGEQPPPDEAPPAGAHHFPAPRGGERDQPEMRVLELRRRGLAHRGLLAQGDQRHAQRLRLQPPDQLRAGHGPQGAGADIHGAEAAAVCLRILRNLHDPPHRRWPHSPGLQ</sequence>
<dbReference type="EMBL" id="JARKHS020034914">
    <property type="protein sequence ID" value="KAK8757708.1"/>
    <property type="molecule type" value="Genomic_DNA"/>
</dbReference>
<evidence type="ECO:0000313" key="2">
    <source>
        <dbReference type="EMBL" id="KAK8757708.1"/>
    </source>
</evidence>